<reference evidence="14" key="1">
    <citation type="submission" date="2020-11" db="EMBL/GenBank/DDBJ databases">
        <authorList>
            <person name="Tran Van P."/>
        </authorList>
    </citation>
    <scope>NUCLEOTIDE SEQUENCE</scope>
</reference>
<evidence type="ECO:0000256" key="2">
    <source>
        <dbReference type="ARBA" id="ARBA00004173"/>
    </source>
</evidence>
<dbReference type="GO" id="GO:0004458">
    <property type="term" value="F:D-lactate dehydrogenase (cytochrome) activity"/>
    <property type="evidence" value="ECO:0007669"/>
    <property type="project" value="UniProtKB-EC"/>
</dbReference>
<evidence type="ECO:0000259" key="13">
    <source>
        <dbReference type="PROSITE" id="PS51387"/>
    </source>
</evidence>
<evidence type="ECO:0000256" key="3">
    <source>
        <dbReference type="ARBA" id="ARBA00004275"/>
    </source>
</evidence>
<comment type="similarity">
    <text evidence="4">Belongs to the FAD-binding oxidoreductase/transferase type 4 family.</text>
</comment>
<keyword evidence="15" id="KW-1185">Reference proteome</keyword>
<dbReference type="GO" id="GO:0071949">
    <property type="term" value="F:FAD binding"/>
    <property type="evidence" value="ECO:0007669"/>
    <property type="project" value="InterPro"/>
</dbReference>
<evidence type="ECO:0000313" key="14">
    <source>
        <dbReference type="EMBL" id="CAD7655776.1"/>
    </source>
</evidence>
<dbReference type="Gene3D" id="3.30.465.10">
    <property type="match status" value="1"/>
</dbReference>
<dbReference type="InterPro" id="IPR016171">
    <property type="entry name" value="Vanillyl_alc_oxidase_C-sub2"/>
</dbReference>
<dbReference type="GO" id="GO:1903457">
    <property type="term" value="P:lactate catabolic process"/>
    <property type="evidence" value="ECO:0007669"/>
    <property type="project" value="TreeGrafter"/>
</dbReference>
<dbReference type="FunFam" id="1.10.45.10:FF:000001">
    <property type="entry name" value="D-lactate dehydrogenase mitochondrial"/>
    <property type="match status" value="1"/>
</dbReference>
<keyword evidence="9" id="KW-0496">Mitochondrion</keyword>
<evidence type="ECO:0000256" key="5">
    <source>
        <dbReference type="ARBA" id="ARBA00022630"/>
    </source>
</evidence>
<dbReference type="GO" id="GO:0008720">
    <property type="term" value="F:D-lactate dehydrogenase (NAD+) activity"/>
    <property type="evidence" value="ECO:0007669"/>
    <property type="project" value="TreeGrafter"/>
</dbReference>
<dbReference type="PROSITE" id="PS51387">
    <property type="entry name" value="FAD_PCMH"/>
    <property type="match status" value="1"/>
</dbReference>
<evidence type="ECO:0000313" key="15">
    <source>
        <dbReference type="Proteomes" id="UP000728032"/>
    </source>
</evidence>
<evidence type="ECO:0000256" key="9">
    <source>
        <dbReference type="ARBA" id="ARBA00023128"/>
    </source>
</evidence>
<dbReference type="Pfam" id="PF02913">
    <property type="entry name" value="FAD-oxidase_C"/>
    <property type="match status" value="1"/>
</dbReference>
<sequence>TGTGLEGGVNAIEGGVCIDLTQMNKVIEVNEHDFDCTVEAGINWRSLNQYLRDTGLYFPIDPGASASIGGMTATSASGTNAVAFGTMKQNVLNLEVVLPDGRVVNTSGHKCRSRKSSAGYDLTSMFIGSEGTLGTITKICLKLSAVPECVASGVCSFPDDKSAIDSVIETLQSAIPVARVEYLDDVSIKACRAYSRVPLTESPTLFLEFNGSTTEEMKHRSGGKETVMESETRVSTEEMKHRSERVRQIVVSNGGSNFECSSDPEERKQLWKARHELYYALKSLAPTSTAITTDVCVPVSKLTQMIVKTKELLKREGVMGPLCGHVGDGNFHAMLFYDPNNSEESKRVHSVANDICEIALQLCGTCAGEHGIGREKIHLMYKQYDSVAIDVMNSLKLAFDPKNLMNPQKIF</sequence>
<gene>
    <name evidence="14" type="ORF">ONB1V03_LOCUS12419</name>
</gene>
<dbReference type="SUPFAM" id="SSF55103">
    <property type="entry name" value="FAD-linked oxidases, C-terminal domain"/>
    <property type="match status" value="1"/>
</dbReference>
<dbReference type="InterPro" id="IPR036318">
    <property type="entry name" value="FAD-bd_PCMH-like_sf"/>
</dbReference>
<dbReference type="Proteomes" id="UP000728032">
    <property type="component" value="Unassembled WGS sequence"/>
</dbReference>
<comment type="subcellular location">
    <subcellularLocation>
        <location evidence="2">Mitochondrion</location>
    </subcellularLocation>
    <subcellularLocation>
        <location evidence="3">Peroxisome</location>
    </subcellularLocation>
</comment>
<keyword evidence="8" id="KW-0560">Oxidoreductase</keyword>
<evidence type="ECO:0000256" key="1">
    <source>
        <dbReference type="ARBA" id="ARBA00001974"/>
    </source>
</evidence>
<dbReference type="SUPFAM" id="SSF56176">
    <property type="entry name" value="FAD-binding/transporter-associated domain-like"/>
    <property type="match status" value="1"/>
</dbReference>
<keyword evidence="5" id="KW-0285">Flavoprotein</keyword>
<dbReference type="FunFam" id="3.30.70.2740:FF:000001">
    <property type="entry name" value="D-lactate dehydrogenase mitochondrial"/>
    <property type="match status" value="1"/>
</dbReference>
<dbReference type="AlphaFoldDB" id="A0A7R9MBC7"/>
<feature type="domain" description="FAD-binding PCMH-type" evidence="13">
    <location>
        <begin position="1"/>
        <end position="146"/>
    </location>
</feature>
<proteinExistence type="inferred from homology"/>
<comment type="cofactor">
    <cofactor evidence="1">
        <name>FAD</name>
        <dbReference type="ChEBI" id="CHEBI:57692"/>
    </cofactor>
</comment>
<dbReference type="OrthoDB" id="5332616at2759"/>
<dbReference type="FunFam" id="3.30.465.10:FF:000016">
    <property type="entry name" value="probable D-lactate dehydrogenase, mitochondrial"/>
    <property type="match status" value="1"/>
</dbReference>
<protein>
    <recommendedName>
        <fullName evidence="11">D-lactate dehydrogenase (cytochrome)</fullName>
        <ecNumber evidence="11">1.1.2.4</ecNumber>
    </recommendedName>
</protein>
<evidence type="ECO:0000256" key="6">
    <source>
        <dbReference type="ARBA" id="ARBA00022827"/>
    </source>
</evidence>
<dbReference type="GO" id="GO:0005739">
    <property type="term" value="C:mitochondrion"/>
    <property type="evidence" value="ECO:0007669"/>
    <property type="project" value="UniProtKB-SubCell"/>
</dbReference>
<dbReference type="InterPro" id="IPR006094">
    <property type="entry name" value="Oxid_FAD_bind_N"/>
</dbReference>
<evidence type="ECO:0000256" key="10">
    <source>
        <dbReference type="ARBA" id="ARBA00023140"/>
    </source>
</evidence>
<accession>A0A7R9MBC7</accession>
<keyword evidence="7" id="KW-0809">Transit peptide</keyword>
<evidence type="ECO:0000256" key="4">
    <source>
        <dbReference type="ARBA" id="ARBA00008000"/>
    </source>
</evidence>
<dbReference type="Pfam" id="PF01565">
    <property type="entry name" value="FAD_binding_4"/>
    <property type="match status" value="1"/>
</dbReference>
<evidence type="ECO:0000256" key="11">
    <source>
        <dbReference type="ARBA" id="ARBA00038897"/>
    </source>
</evidence>
<dbReference type="PANTHER" id="PTHR11748:SF111">
    <property type="entry name" value="D-LACTATE DEHYDROGENASE, MITOCHONDRIAL-RELATED"/>
    <property type="match status" value="1"/>
</dbReference>
<name>A0A7R9MBC7_9ACAR</name>
<evidence type="ECO:0000256" key="7">
    <source>
        <dbReference type="ARBA" id="ARBA00022946"/>
    </source>
</evidence>
<keyword evidence="6" id="KW-0274">FAD</keyword>
<evidence type="ECO:0000256" key="12">
    <source>
        <dbReference type="SAM" id="MobiDB-lite"/>
    </source>
</evidence>
<evidence type="ECO:0000256" key="8">
    <source>
        <dbReference type="ARBA" id="ARBA00023002"/>
    </source>
</evidence>
<dbReference type="InterPro" id="IPR016169">
    <property type="entry name" value="FAD-bd_PCMH_sub2"/>
</dbReference>
<feature type="region of interest" description="Disordered" evidence="12">
    <location>
        <begin position="216"/>
        <end position="242"/>
    </location>
</feature>
<keyword evidence="10" id="KW-0576">Peroxisome</keyword>
<dbReference type="InterPro" id="IPR016164">
    <property type="entry name" value="FAD-linked_Oxase-like_C"/>
</dbReference>
<organism evidence="14">
    <name type="scientific">Oppiella nova</name>
    <dbReference type="NCBI Taxonomy" id="334625"/>
    <lineage>
        <taxon>Eukaryota</taxon>
        <taxon>Metazoa</taxon>
        <taxon>Ecdysozoa</taxon>
        <taxon>Arthropoda</taxon>
        <taxon>Chelicerata</taxon>
        <taxon>Arachnida</taxon>
        <taxon>Acari</taxon>
        <taxon>Acariformes</taxon>
        <taxon>Sarcoptiformes</taxon>
        <taxon>Oribatida</taxon>
        <taxon>Brachypylina</taxon>
        <taxon>Oppioidea</taxon>
        <taxon>Oppiidae</taxon>
        <taxon>Oppiella</taxon>
    </lineage>
</organism>
<feature type="non-terminal residue" evidence="14">
    <location>
        <position position="411"/>
    </location>
</feature>
<dbReference type="InterPro" id="IPR016166">
    <property type="entry name" value="FAD-bd_PCMH"/>
</dbReference>
<dbReference type="Gene3D" id="3.30.70.2740">
    <property type="match status" value="1"/>
</dbReference>
<dbReference type="Gene3D" id="1.10.45.10">
    <property type="entry name" value="Vanillyl-alcohol Oxidase, Chain A, domain 4"/>
    <property type="match status" value="1"/>
</dbReference>
<dbReference type="PANTHER" id="PTHR11748">
    <property type="entry name" value="D-LACTATE DEHYDROGENASE"/>
    <property type="match status" value="1"/>
</dbReference>
<dbReference type="GO" id="GO:0005777">
    <property type="term" value="C:peroxisome"/>
    <property type="evidence" value="ECO:0007669"/>
    <property type="project" value="UniProtKB-SubCell"/>
</dbReference>
<dbReference type="EC" id="1.1.2.4" evidence="11"/>
<dbReference type="EMBL" id="CAJPVJ010010021">
    <property type="protein sequence ID" value="CAG2172963.1"/>
    <property type="molecule type" value="Genomic_DNA"/>
</dbReference>
<dbReference type="EMBL" id="OC924846">
    <property type="protein sequence ID" value="CAD7655776.1"/>
    <property type="molecule type" value="Genomic_DNA"/>
</dbReference>
<dbReference type="InterPro" id="IPR004113">
    <property type="entry name" value="FAD-bd_oxidored_4_C"/>
</dbReference>